<evidence type="ECO:0000256" key="6">
    <source>
        <dbReference type="ARBA" id="ARBA00023136"/>
    </source>
</evidence>
<dbReference type="InterPro" id="IPR000045">
    <property type="entry name" value="Prepilin_IV_endopep_pep"/>
</dbReference>
<keyword evidence="11" id="KW-1185">Reference proteome</keyword>
<evidence type="ECO:0000256" key="2">
    <source>
        <dbReference type="ARBA" id="ARBA00005801"/>
    </source>
</evidence>
<dbReference type="PANTHER" id="PTHR30487:SF0">
    <property type="entry name" value="PREPILIN LEADER PEPTIDASE_N-METHYLTRANSFERASE-RELATED"/>
    <property type="match status" value="1"/>
</dbReference>
<dbReference type="AlphaFoldDB" id="A0A6B8RMU7"/>
<evidence type="ECO:0000256" key="1">
    <source>
        <dbReference type="ARBA" id="ARBA00004651"/>
    </source>
</evidence>
<dbReference type="Gene3D" id="1.20.120.1220">
    <property type="match status" value="1"/>
</dbReference>
<dbReference type="InterPro" id="IPR010627">
    <property type="entry name" value="Prepilin_pept_A24_N"/>
</dbReference>
<keyword evidence="3" id="KW-1003">Cell membrane</keyword>
<keyword evidence="4 7" id="KW-0812">Transmembrane</keyword>
<comment type="subcellular location">
    <subcellularLocation>
        <location evidence="1">Cell membrane</location>
        <topology evidence="1">Multi-pass membrane protein</topology>
    </subcellularLocation>
</comment>
<gene>
    <name evidence="10" type="ORF">EHS13_18285</name>
</gene>
<evidence type="ECO:0000313" key="11">
    <source>
        <dbReference type="Proteomes" id="UP000426246"/>
    </source>
</evidence>
<feature type="transmembrane region" description="Helical" evidence="7">
    <location>
        <begin position="179"/>
        <end position="212"/>
    </location>
</feature>
<reference evidence="11" key="1">
    <citation type="submission" date="2018-11" db="EMBL/GenBank/DDBJ databases">
        <title>Complete genome sequence of Paenibacillus sp. ML311-T8.</title>
        <authorList>
            <person name="Nam Y.-D."/>
            <person name="Kang J."/>
            <person name="Chung W.-H."/>
            <person name="Park Y.S."/>
        </authorList>
    </citation>
    <scope>NUCLEOTIDE SEQUENCE [LARGE SCALE GENOMIC DNA]</scope>
    <source>
        <strain evidence="11">ML311-T8</strain>
    </source>
</reference>
<sequence>MTILLSCYFFVLGLLLGSFFNVVGMRVPAKESIIFPGSYCPNCKTPLKGRDLIPVLSFLISRAKCRYCQVSVSWLYPLGETVTGLLFLWVYLRFGLTLEGLNALILVSLVVIISISDLKYMLIPNKILLYFSPVILLTSLGFPLHTIWSYLLGAIVGGGIILLIIILTRGGMGMGDAKLFFLCGWFIGFPYILLALFIASLLGTLIGGILLLLKVVKRKQPIPFGPFLALGTLIAFGYGSDIVDIYLSIFENGM</sequence>
<dbReference type="PANTHER" id="PTHR30487">
    <property type="entry name" value="TYPE 4 PREPILIN-LIKE PROTEINS LEADER PEPTIDE-PROCESSING ENZYME"/>
    <property type="match status" value="1"/>
</dbReference>
<keyword evidence="5 7" id="KW-1133">Transmembrane helix</keyword>
<accession>A0A6B8RMU7</accession>
<keyword evidence="6 7" id="KW-0472">Membrane</keyword>
<evidence type="ECO:0000259" key="8">
    <source>
        <dbReference type="Pfam" id="PF01478"/>
    </source>
</evidence>
<name>A0A6B8RMU7_9BACL</name>
<proteinExistence type="inferred from homology"/>
<dbReference type="GO" id="GO:0004190">
    <property type="term" value="F:aspartic-type endopeptidase activity"/>
    <property type="evidence" value="ECO:0007669"/>
    <property type="project" value="InterPro"/>
</dbReference>
<dbReference type="GO" id="GO:0005886">
    <property type="term" value="C:plasma membrane"/>
    <property type="evidence" value="ECO:0007669"/>
    <property type="project" value="UniProtKB-SubCell"/>
</dbReference>
<feature type="domain" description="Prepilin peptidase A24 N-terminal" evidence="9">
    <location>
        <begin position="11"/>
        <end position="94"/>
    </location>
</feature>
<dbReference type="RefSeq" id="WP_155701761.1">
    <property type="nucleotide sequence ID" value="NZ_CP034235.1"/>
</dbReference>
<feature type="transmembrane region" description="Helical" evidence="7">
    <location>
        <begin position="224"/>
        <end position="247"/>
    </location>
</feature>
<evidence type="ECO:0000256" key="3">
    <source>
        <dbReference type="ARBA" id="ARBA00022475"/>
    </source>
</evidence>
<evidence type="ECO:0000256" key="4">
    <source>
        <dbReference type="ARBA" id="ARBA00022692"/>
    </source>
</evidence>
<evidence type="ECO:0000256" key="5">
    <source>
        <dbReference type="ARBA" id="ARBA00022989"/>
    </source>
</evidence>
<evidence type="ECO:0000256" key="7">
    <source>
        <dbReference type="SAM" id="Phobius"/>
    </source>
</evidence>
<feature type="transmembrane region" description="Helical" evidence="7">
    <location>
        <begin position="150"/>
        <end position="167"/>
    </location>
</feature>
<dbReference type="KEGG" id="ppsc:EHS13_18285"/>
<protein>
    <submittedName>
        <fullName evidence="10">Prepilin peptidase</fullName>
    </submittedName>
</protein>
<feature type="transmembrane region" description="Helical" evidence="7">
    <location>
        <begin position="127"/>
        <end position="144"/>
    </location>
</feature>
<dbReference type="OrthoDB" id="9789291at2"/>
<dbReference type="InterPro" id="IPR050882">
    <property type="entry name" value="Prepilin_peptidase/N-MTase"/>
</dbReference>
<dbReference type="Proteomes" id="UP000426246">
    <property type="component" value="Chromosome"/>
</dbReference>
<dbReference type="Pfam" id="PF06750">
    <property type="entry name" value="A24_N_bact"/>
    <property type="match status" value="1"/>
</dbReference>
<evidence type="ECO:0000313" key="10">
    <source>
        <dbReference type="EMBL" id="QGQ96688.1"/>
    </source>
</evidence>
<evidence type="ECO:0000259" key="9">
    <source>
        <dbReference type="Pfam" id="PF06750"/>
    </source>
</evidence>
<dbReference type="GO" id="GO:0006465">
    <property type="term" value="P:signal peptide processing"/>
    <property type="evidence" value="ECO:0007669"/>
    <property type="project" value="TreeGrafter"/>
</dbReference>
<dbReference type="EMBL" id="CP034235">
    <property type="protein sequence ID" value="QGQ96688.1"/>
    <property type="molecule type" value="Genomic_DNA"/>
</dbReference>
<feature type="transmembrane region" description="Helical" evidence="7">
    <location>
        <begin position="86"/>
        <end position="115"/>
    </location>
</feature>
<comment type="similarity">
    <text evidence="2">Belongs to the peptidase A24 family.</text>
</comment>
<dbReference type="Pfam" id="PF01478">
    <property type="entry name" value="Peptidase_A24"/>
    <property type="match status" value="1"/>
</dbReference>
<organism evidence="10 11">
    <name type="scientific">Paenibacillus psychroresistens</name>
    <dbReference type="NCBI Taxonomy" id="1778678"/>
    <lineage>
        <taxon>Bacteria</taxon>
        <taxon>Bacillati</taxon>
        <taxon>Bacillota</taxon>
        <taxon>Bacilli</taxon>
        <taxon>Bacillales</taxon>
        <taxon>Paenibacillaceae</taxon>
        <taxon>Paenibacillus</taxon>
    </lineage>
</organism>
<feature type="domain" description="Prepilin type IV endopeptidase peptidase" evidence="8">
    <location>
        <begin position="104"/>
        <end position="207"/>
    </location>
</feature>